<comment type="subunit">
    <text evidence="7">Component of the eukaryotic translation initiation factor 3 (eIF-3) complex.</text>
</comment>
<evidence type="ECO:0000256" key="8">
    <source>
        <dbReference type="PROSITE-ProRule" id="PRU00221"/>
    </source>
</evidence>
<feature type="repeat" description="WD" evidence="8">
    <location>
        <begin position="281"/>
        <end position="311"/>
    </location>
</feature>
<protein>
    <recommendedName>
        <fullName evidence="7">Eukaryotic translation initiation factor 3 subunit I</fullName>
        <shortName evidence="7">eIF3i</shortName>
    </recommendedName>
</protein>
<dbReference type="SUPFAM" id="SSF50978">
    <property type="entry name" value="WD40 repeat-like"/>
    <property type="match status" value="1"/>
</dbReference>
<dbReference type="GO" id="GO:0001732">
    <property type="term" value="P:formation of cytoplasmic translation initiation complex"/>
    <property type="evidence" value="ECO:0007669"/>
    <property type="project" value="UniProtKB-UniRule"/>
</dbReference>
<dbReference type="InterPro" id="IPR036322">
    <property type="entry name" value="WD40_repeat_dom_sf"/>
</dbReference>
<dbReference type="PROSITE" id="PS00678">
    <property type="entry name" value="WD_REPEATS_1"/>
    <property type="match status" value="1"/>
</dbReference>
<keyword evidence="4" id="KW-0677">Repeat</keyword>
<dbReference type="InterPro" id="IPR020472">
    <property type="entry name" value="WD40_PAC1"/>
</dbReference>
<dbReference type="GO" id="GO:0033290">
    <property type="term" value="C:eukaryotic 48S preinitiation complex"/>
    <property type="evidence" value="ECO:0007669"/>
    <property type="project" value="UniProtKB-UniRule"/>
</dbReference>
<comment type="similarity">
    <text evidence="6">Belongs to the WD repeat STRAP family.</text>
</comment>
<keyword evidence="5 7" id="KW-0648">Protein biosynthesis</keyword>
<comment type="function">
    <text evidence="7">Component of the eukaryotic translation initiation factor 3 (eIF-3) complex, which is involved in protein synthesis of a specialized repertoire of mRNAs and, together with other initiation factors, stimulates binding of mRNA and methionyl-tRNAi to the 40S ribosome. The eIF-3 complex specifically targets and initiates translation of a subset of mRNAs involved in cell proliferation.</text>
</comment>
<dbReference type="GO" id="GO:0003743">
    <property type="term" value="F:translation initiation factor activity"/>
    <property type="evidence" value="ECO:0007669"/>
    <property type="project" value="UniProtKB-UniRule"/>
</dbReference>
<dbReference type="InterPro" id="IPR001680">
    <property type="entry name" value="WD40_rpt"/>
</dbReference>
<dbReference type="PANTHER" id="PTHR19877:SF1">
    <property type="entry name" value="EUKARYOTIC TRANSLATION INITIATION FACTOR 3 SUBUNIT I"/>
    <property type="match status" value="1"/>
</dbReference>
<keyword evidence="2 7" id="KW-0396">Initiation factor</keyword>
<dbReference type="SMART" id="SM00320">
    <property type="entry name" value="WD40"/>
    <property type="match status" value="6"/>
</dbReference>
<comment type="similarity">
    <text evidence="7">Belongs to the eIF-3 subunit I family.</text>
</comment>
<keyword evidence="3 8" id="KW-0853">WD repeat</keyword>
<dbReference type="Gene3D" id="2.130.10.10">
    <property type="entry name" value="YVTN repeat-like/Quinoprotein amine dehydrogenase"/>
    <property type="match status" value="1"/>
</dbReference>
<dbReference type="PRINTS" id="PR00320">
    <property type="entry name" value="GPROTEINBRPT"/>
</dbReference>
<dbReference type="GO" id="GO:0016282">
    <property type="term" value="C:eukaryotic 43S preinitiation complex"/>
    <property type="evidence" value="ECO:0007669"/>
    <property type="project" value="UniProtKB-UniRule"/>
</dbReference>
<evidence type="ECO:0000256" key="5">
    <source>
        <dbReference type="ARBA" id="ARBA00022917"/>
    </source>
</evidence>
<dbReference type="InterPro" id="IPR015943">
    <property type="entry name" value="WD40/YVTN_repeat-like_dom_sf"/>
</dbReference>
<feature type="repeat" description="WD" evidence="8">
    <location>
        <begin position="184"/>
        <end position="225"/>
    </location>
</feature>
<dbReference type="PROSITE" id="PS50294">
    <property type="entry name" value="WD_REPEATS_REGION"/>
    <property type="match status" value="3"/>
</dbReference>
<feature type="repeat" description="WD" evidence="8">
    <location>
        <begin position="6"/>
        <end position="47"/>
    </location>
</feature>
<evidence type="ECO:0000256" key="7">
    <source>
        <dbReference type="HAMAP-Rule" id="MF_03008"/>
    </source>
</evidence>
<evidence type="ECO:0000256" key="6">
    <source>
        <dbReference type="ARBA" id="ARBA00038394"/>
    </source>
</evidence>
<evidence type="ECO:0000256" key="2">
    <source>
        <dbReference type="ARBA" id="ARBA00022540"/>
    </source>
</evidence>
<evidence type="ECO:0000256" key="3">
    <source>
        <dbReference type="ARBA" id="ARBA00022574"/>
    </source>
</evidence>
<dbReference type="CDD" id="cd00200">
    <property type="entry name" value="WD40"/>
    <property type="match status" value="1"/>
</dbReference>
<sequence>MRPILLKGHERPLTFIKYNKEGDLLFTCAKDHHPTLWYSDDGERVGTYIGHNGAVWTCDVSEDSKTFVTGSADTTCKMWDTETGTCYFTHQFEQPVRAVALSQGDQHMVISSDPFMGVPAALHIVDVAANTEEQTNEIKISMSGAEGRINRALWGPLNRTILTGGEDGIIRLWDVETGKIVHEANDHKKQIQHLSLSLDKTHFISASLDKTAKIFDSETLECLKTYAADRPVNAAILSPILDHIILGGGQDAMAVTTTHSKAGKFDSKIFYKIYEEEIGGIRGHFGPINALAWHPDGRSFTSGGEDGYARIHHFDNDYFRIK</sequence>
<accession>A0A7S0IDH5</accession>
<dbReference type="GO" id="GO:0003723">
    <property type="term" value="F:RNA binding"/>
    <property type="evidence" value="ECO:0007669"/>
    <property type="project" value="TreeGrafter"/>
</dbReference>
<dbReference type="PANTHER" id="PTHR19877">
    <property type="entry name" value="EUKARYOTIC TRANSLATION INITIATION FACTOR 3 SUBUNIT I"/>
    <property type="match status" value="1"/>
</dbReference>
<dbReference type="AlphaFoldDB" id="A0A7S0IDH5"/>
<comment type="subcellular location">
    <subcellularLocation>
        <location evidence="7">Cytoplasm</location>
    </subcellularLocation>
</comment>
<feature type="repeat" description="WD" evidence="8">
    <location>
        <begin position="142"/>
        <end position="183"/>
    </location>
</feature>
<name>A0A7S0IDH5_MICPS</name>
<dbReference type="InterPro" id="IPR027525">
    <property type="entry name" value="eIF3i"/>
</dbReference>
<dbReference type="PROSITE" id="PS50082">
    <property type="entry name" value="WD_REPEATS_2"/>
    <property type="match status" value="5"/>
</dbReference>
<dbReference type="InterPro" id="IPR019775">
    <property type="entry name" value="WD40_repeat_CS"/>
</dbReference>
<evidence type="ECO:0000256" key="4">
    <source>
        <dbReference type="ARBA" id="ARBA00022737"/>
    </source>
</evidence>
<reference evidence="9" key="1">
    <citation type="submission" date="2021-01" db="EMBL/GenBank/DDBJ databases">
        <authorList>
            <person name="Corre E."/>
            <person name="Pelletier E."/>
            <person name="Niang G."/>
            <person name="Scheremetjew M."/>
            <person name="Finn R."/>
            <person name="Kale V."/>
            <person name="Holt S."/>
            <person name="Cochrane G."/>
            <person name="Meng A."/>
            <person name="Brown T."/>
            <person name="Cohen L."/>
        </authorList>
    </citation>
    <scope>NUCLEOTIDE SEQUENCE</scope>
    <source>
        <strain evidence="9">CCMP1723</strain>
    </source>
</reference>
<evidence type="ECO:0000256" key="1">
    <source>
        <dbReference type="ARBA" id="ARBA00022490"/>
    </source>
</evidence>
<proteinExistence type="inferred from homology"/>
<dbReference type="HAMAP" id="MF_03008">
    <property type="entry name" value="eIF3i"/>
    <property type="match status" value="1"/>
</dbReference>
<keyword evidence="1 7" id="KW-0963">Cytoplasm</keyword>
<feature type="repeat" description="WD" evidence="8">
    <location>
        <begin position="48"/>
        <end position="89"/>
    </location>
</feature>
<evidence type="ECO:0000313" key="9">
    <source>
        <dbReference type="EMBL" id="CAD8518513.1"/>
    </source>
</evidence>
<dbReference type="EMBL" id="HBEQ01007462">
    <property type="protein sequence ID" value="CAD8518513.1"/>
    <property type="molecule type" value="Transcribed_RNA"/>
</dbReference>
<dbReference type="Pfam" id="PF24805">
    <property type="entry name" value="EIF3I"/>
    <property type="match status" value="1"/>
</dbReference>
<gene>
    <name evidence="9" type="ORF">MCOM1403_LOCUS5939</name>
</gene>
<dbReference type="GO" id="GO:0071541">
    <property type="term" value="C:eukaryotic translation initiation factor 3 complex, eIF3m"/>
    <property type="evidence" value="ECO:0007669"/>
    <property type="project" value="TreeGrafter"/>
</dbReference>
<organism evidence="9">
    <name type="scientific">Micromonas pusilla</name>
    <name type="common">Picoplanktonic green alga</name>
    <name type="synonym">Chromulina pusilla</name>
    <dbReference type="NCBI Taxonomy" id="38833"/>
    <lineage>
        <taxon>Eukaryota</taxon>
        <taxon>Viridiplantae</taxon>
        <taxon>Chlorophyta</taxon>
        <taxon>Mamiellophyceae</taxon>
        <taxon>Mamiellales</taxon>
        <taxon>Mamiellaceae</taxon>
        <taxon>Micromonas</taxon>
    </lineage>
</organism>